<dbReference type="AlphaFoldDB" id="A0A914Y012"/>
<reference evidence="5" key="1">
    <citation type="submission" date="2022-11" db="UniProtKB">
        <authorList>
            <consortium name="WormBaseParasite"/>
        </authorList>
    </citation>
    <scope>IDENTIFICATION</scope>
</reference>
<dbReference type="Pfam" id="PF00012">
    <property type="entry name" value="HSP70"/>
    <property type="match status" value="1"/>
</dbReference>
<dbReference type="Gene3D" id="2.60.34.10">
    <property type="entry name" value="Substrate Binding Domain Of DNAk, Chain A, domain 1"/>
    <property type="match status" value="1"/>
</dbReference>
<dbReference type="PANTHER" id="PTHR19375">
    <property type="entry name" value="HEAT SHOCK PROTEIN 70KDA"/>
    <property type="match status" value="1"/>
</dbReference>
<keyword evidence="3" id="KW-0067">ATP-binding</keyword>
<evidence type="ECO:0000256" key="2">
    <source>
        <dbReference type="ARBA" id="ARBA00022741"/>
    </source>
</evidence>
<dbReference type="InterPro" id="IPR013126">
    <property type="entry name" value="Hsp_70_fam"/>
</dbReference>
<accession>A0A914Y012</accession>
<evidence type="ECO:0000256" key="3">
    <source>
        <dbReference type="ARBA" id="ARBA00022840"/>
    </source>
</evidence>
<name>A0A914Y012_9BILA</name>
<organism evidence="4 5">
    <name type="scientific">Panagrolaimus superbus</name>
    <dbReference type="NCBI Taxonomy" id="310955"/>
    <lineage>
        <taxon>Eukaryota</taxon>
        <taxon>Metazoa</taxon>
        <taxon>Ecdysozoa</taxon>
        <taxon>Nematoda</taxon>
        <taxon>Chromadorea</taxon>
        <taxon>Rhabditida</taxon>
        <taxon>Tylenchina</taxon>
        <taxon>Panagrolaimomorpha</taxon>
        <taxon>Panagrolaimoidea</taxon>
        <taxon>Panagrolaimidae</taxon>
        <taxon>Panagrolaimus</taxon>
    </lineage>
</organism>
<dbReference type="SUPFAM" id="SSF100920">
    <property type="entry name" value="Heat shock protein 70kD (HSP70), peptide-binding domain"/>
    <property type="match status" value="1"/>
</dbReference>
<proteinExistence type="inferred from homology"/>
<sequence>MDFVVYEGDEKELTKNKKLGSFTLLNIRPGRPGIPKIEIIFKVDENAILNVSAVDKRSGSSESVAIVSDKGRLTDEEIIQMSREIQIYPDEIVID</sequence>
<protein>
    <submittedName>
        <fullName evidence="5">Heat shock protein 70</fullName>
    </submittedName>
</protein>
<comment type="similarity">
    <text evidence="1">Belongs to the heat shock protein 70 family.</text>
</comment>
<keyword evidence="2" id="KW-0547">Nucleotide-binding</keyword>
<keyword evidence="4" id="KW-1185">Reference proteome</keyword>
<dbReference type="Proteomes" id="UP000887577">
    <property type="component" value="Unplaced"/>
</dbReference>
<dbReference type="GO" id="GO:0005524">
    <property type="term" value="F:ATP binding"/>
    <property type="evidence" value="ECO:0007669"/>
    <property type="project" value="UniProtKB-KW"/>
</dbReference>
<dbReference type="InterPro" id="IPR029047">
    <property type="entry name" value="HSP70_peptide-bd_sf"/>
</dbReference>
<dbReference type="GO" id="GO:0140662">
    <property type="term" value="F:ATP-dependent protein folding chaperone"/>
    <property type="evidence" value="ECO:0007669"/>
    <property type="project" value="InterPro"/>
</dbReference>
<evidence type="ECO:0000256" key="1">
    <source>
        <dbReference type="ARBA" id="ARBA00007381"/>
    </source>
</evidence>
<evidence type="ECO:0000313" key="5">
    <source>
        <dbReference type="WBParaSite" id="PSU_v2.g12115.t1"/>
    </source>
</evidence>
<evidence type="ECO:0000313" key="4">
    <source>
        <dbReference type="Proteomes" id="UP000887577"/>
    </source>
</evidence>
<dbReference type="WBParaSite" id="PSU_v2.g12115.t1">
    <property type="protein sequence ID" value="PSU_v2.g12115.t1"/>
    <property type="gene ID" value="PSU_v2.g12115"/>
</dbReference>